<proteinExistence type="predicted"/>
<dbReference type="RefSeq" id="WP_038261282.1">
    <property type="nucleotide sequence ID" value="NZ_FSRH01000001.1"/>
</dbReference>
<dbReference type="AlphaFoldDB" id="A0A069RI39"/>
<gene>
    <name evidence="2" type="ORF">CLIT_2c03000</name>
</gene>
<dbReference type="Pfam" id="PF09918">
    <property type="entry name" value="DUF2148"/>
    <property type="match status" value="1"/>
</dbReference>
<feature type="domain" description="DUF2148" evidence="1">
    <location>
        <begin position="109"/>
        <end position="175"/>
    </location>
</feature>
<comment type="caution">
    <text evidence="2">The sequence shown here is derived from an EMBL/GenBank/DDBJ whole genome shotgun (WGS) entry which is preliminary data.</text>
</comment>
<dbReference type="Proteomes" id="UP000027946">
    <property type="component" value="Unassembled WGS sequence"/>
</dbReference>
<keyword evidence="3" id="KW-1185">Reference proteome</keyword>
<evidence type="ECO:0000313" key="3">
    <source>
        <dbReference type="Proteomes" id="UP000027946"/>
    </source>
</evidence>
<name>A0A069RI39_PEPLI</name>
<dbReference type="PANTHER" id="PTHR40101:SF1">
    <property type="entry name" value="4FE-4S DOMAIN-CONTAINING PROTEIN"/>
    <property type="match status" value="1"/>
</dbReference>
<dbReference type="EMBL" id="JJMM01000002">
    <property type="protein sequence ID" value="KDR96694.1"/>
    <property type="molecule type" value="Genomic_DNA"/>
</dbReference>
<sequence>MIYTSDKIEKEAILQVAQSMCVAARTAPKGRGIDNIVTAVITDEDKASIADKINEIGERENIAFFVRDAKNIRNSQAVVLLGVKYSSRGVPYCGFCGYENCAEKQKHSGICAFDITDLGIAVGSAVSIAADSRVDNRVMFTIGKAALELGLLGEEVKMVYGIPLSASGKSIYFDR</sequence>
<dbReference type="InterPro" id="IPR019224">
    <property type="entry name" value="DUF2148"/>
</dbReference>
<dbReference type="eggNOG" id="COG4739">
    <property type="taxonomic scope" value="Bacteria"/>
</dbReference>
<dbReference type="OrthoDB" id="5505478at2"/>
<dbReference type="PANTHER" id="PTHR40101">
    <property type="entry name" value="CONSERVED PROTEIN"/>
    <property type="match status" value="1"/>
</dbReference>
<protein>
    <recommendedName>
        <fullName evidence="1">DUF2148 domain-containing protein</fullName>
    </recommendedName>
</protein>
<evidence type="ECO:0000259" key="1">
    <source>
        <dbReference type="Pfam" id="PF09918"/>
    </source>
</evidence>
<accession>A0A069RI39</accession>
<evidence type="ECO:0000313" key="2">
    <source>
        <dbReference type="EMBL" id="KDR96694.1"/>
    </source>
</evidence>
<reference evidence="2 3" key="1">
    <citation type="submission" date="2014-03" db="EMBL/GenBank/DDBJ databases">
        <title>Genome sequence of Clostridium litorale W6, DSM 5388.</title>
        <authorList>
            <person name="Poehlein A."/>
            <person name="Jagirdar A."/>
            <person name="Khonsari B."/>
            <person name="Chibani C.M."/>
            <person name="Gutierrez Gutierrez D.A."/>
            <person name="Davydova E."/>
            <person name="Alghaithi H.S."/>
            <person name="Nair K.P."/>
            <person name="Dhamotharan K."/>
            <person name="Chandran L."/>
            <person name="G W."/>
            <person name="Daniel R."/>
        </authorList>
    </citation>
    <scope>NUCLEOTIDE SEQUENCE [LARGE SCALE GENOMIC DNA]</scope>
    <source>
        <strain evidence="2 3">W6</strain>
    </source>
</reference>
<organism evidence="2 3">
    <name type="scientific">Peptoclostridium litorale DSM 5388</name>
    <dbReference type="NCBI Taxonomy" id="1121324"/>
    <lineage>
        <taxon>Bacteria</taxon>
        <taxon>Bacillati</taxon>
        <taxon>Bacillota</taxon>
        <taxon>Clostridia</taxon>
        <taxon>Peptostreptococcales</taxon>
        <taxon>Peptoclostridiaceae</taxon>
        <taxon>Peptoclostridium</taxon>
    </lineage>
</organism>